<proteinExistence type="predicted"/>
<accession>A0A8T0EU53</accession>
<reference evidence="2" key="1">
    <citation type="journal article" date="2020" name="bioRxiv">
        <title>Chromosome-level reference genome of the European wasp spider Argiope bruennichi: a resource for studies on range expansion and evolutionary adaptation.</title>
        <authorList>
            <person name="Sheffer M.M."/>
            <person name="Hoppe A."/>
            <person name="Krehenwinkel H."/>
            <person name="Uhl G."/>
            <person name="Kuss A.W."/>
            <person name="Jensen L."/>
            <person name="Jensen C."/>
            <person name="Gillespie R.G."/>
            <person name="Hoff K.J."/>
            <person name="Prost S."/>
        </authorList>
    </citation>
    <scope>NUCLEOTIDE SEQUENCE</scope>
</reference>
<sequence>MRFLPTSAASRIFHLLLQLLDAGRADTICWAHEQVDEKSLYRENGSQFPVEFGVRVSPDEHQFLFPTFQYSLVTSILFPKFQVFPDEHQFSSLIPGTPDEHQVLFPKFQVSPDEHQVLFPKFQVSPDEHQVLFPKFQVSPDEHQVLFPKFQVFPDEPSSLSLIPGIP</sequence>
<organism evidence="2 3">
    <name type="scientific">Argiope bruennichi</name>
    <name type="common">Wasp spider</name>
    <name type="synonym">Aranea bruennichi</name>
    <dbReference type="NCBI Taxonomy" id="94029"/>
    <lineage>
        <taxon>Eukaryota</taxon>
        <taxon>Metazoa</taxon>
        <taxon>Ecdysozoa</taxon>
        <taxon>Arthropoda</taxon>
        <taxon>Chelicerata</taxon>
        <taxon>Arachnida</taxon>
        <taxon>Araneae</taxon>
        <taxon>Araneomorphae</taxon>
        <taxon>Entelegynae</taxon>
        <taxon>Araneoidea</taxon>
        <taxon>Araneidae</taxon>
        <taxon>Argiope</taxon>
    </lineage>
</organism>
<feature type="signal peptide" evidence="1">
    <location>
        <begin position="1"/>
        <end position="25"/>
    </location>
</feature>
<gene>
    <name evidence="2" type="ORF">HNY73_015476</name>
</gene>
<protein>
    <submittedName>
        <fullName evidence="2">Uncharacterized protein</fullName>
    </submittedName>
</protein>
<keyword evidence="3" id="KW-1185">Reference proteome</keyword>
<evidence type="ECO:0000313" key="2">
    <source>
        <dbReference type="EMBL" id="KAF8778784.1"/>
    </source>
</evidence>
<evidence type="ECO:0000256" key="1">
    <source>
        <dbReference type="SAM" id="SignalP"/>
    </source>
</evidence>
<evidence type="ECO:0000313" key="3">
    <source>
        <dbReference type="Proteomes" id="UP000807504"/>
    </source>
</evidence>
<name>A0A8T0EU53_ARGBR</name>
<dbReference type="AlphaFoldDB" id="A0A8T0EU53"/>
<reference evidence="2" key="2">
    <citation type="submission" date="2020-06" db="EMBL/GenBank/DDBJ databases">
        <authorList>
            <person name="Sheffer M."/>
        </authorList>
    </citation>
    <scope>NUCLEOTIDE SEQUENCE</scope>
</reference>
<comment type="caution">
    <text evidence="2">The sequence shown here is derived from an EMBL/GenBank/DDBJ whole genome shotgun (WGS) entry which is preliminary data.</text>
</comment>
<keyword evidence="1" id="KW-0732">Signal</keyword>
<dbReference type="Proteomes" id="UP000807504">
    <property type="component" value="Unassembled WGS sequence"/>
</dbReference>
<dbReference type="EMBL" id="JABXBU010002072">
    <property type="protein sequence ID" value="KAF8778784.1"/>
    <property type="molecule type" value="Genomic_DNA"/>
</dbReference>
<feature type="chain" id="PRO_5035905172" evidence="1">
    <location>
        <begin position="26"/>
        <end position="167"/>
    </location>
</feature>